<evidence type="ECO:0000259" key="1">
    <source>
        <dbReference type="Pfam" id="PF12724"/>
    </source>
</evidence>
<feature type="domain" description="Flavodoxin" evidence="1">
    <location>
        <begin position="4"/>
        <end position="131"/>
    </location>
</feature>
<accession>A0ABS0LNB1</accession>
<comment type="caution">
    <text evidence="2">The sequence shown here is derived from an EMBL/GenBank/DDBJ whole genome shotgun (WGS) entry which is preliminary data.</text>
</comment>
<dbReference type="PANTHER" id="PTHR38030:SF2">
    <property type="entry name" value="PROTOPORPHYRINOGEN IX DEHYDROGENASE [QUINONE]"/>
    <property type="match status" value="1"/>
</dbReference>
<reference evidence="2 3" key="1">
    <citation type="submission" date="2020-07" db="EMBL/GenBank/DDBJ databases">
        <title>Facklamia lactis sp. nov., isolated from raw milk.</title>
        <authorList>
            <person name="Doll E.V."/>
            <person name="Huptas C."/>
            <person name="Staib L."/>
            <person name="Wenning M."/>
            <person name="Scherer S."/>
        </authorList>
    </citation>
    <scope>NUCLEOTIDE SEQUENCE [LARGE SCALE GENOMIC DNA]</scope>
    <source>
        <strain evidence="2 3">DSM 111018</strain>
    </source>
</reference>
<dbReference type="PANTHER" id="PTHR38030">
    <property type="entry name" value="PROTOPORPHYRINOGEN IX DEHYDROGENASE [MENAQUINONE]"/>
    <property type="match status" value="1"/>
</dbReference>
<keyword evidence="3" id="KW-1185">Reference proteome</keyword>
<sequence length="173" mass="20084">MTKIVVYYSKYGYTEKYANWIADTLACPCVPLDQVSQIDFSKIKTLILGSSLYAGTMKGSKLLDEHLDKNLIAFSVGLRSPSEAYFTEIIENNFSKEVRDKVHFYQFQGGMNFKELSFIHRLLMRGIKKFTFDKVPVAERDEQFTKMLDCYYESFDFSDRSTIQPLIEQVDTL</sequence>
<proteinExistence type="predicted"/>
<dbReference type="InterPro" id="IPR029039">
    <property type="entry name" value="Flavoprotein-like_sf"/>
</dbReference>
<dbReference type="InterPro" id="IPR026816">
    <property type="entry name" value="Flavodoxin_dom"/>
</dbReference>
<dbReference type="RefSeq" id="WP_197114068.1">
    <property type="nucleotide sequence ID" value="NZ_JACBXQ010000001.1"/>
</dbReference>
<dbReference type="InterPro" id="IPR052200">
    <property type="entry name" value="Protoporphyrinogen_IX_DH"/>
</dbReference>
<evidence type="ECO:0000313" key="3">
    <source>
        <dbReference type="Proteomes" id="UP000721415"/>
    </source>
</evidence>
<name>A0ABS0LNB1_9LACT</name>
<protein>
    <recommendedName>
        <fullName evidence="1">Flavodoxin domain-containing protein</fullName>
    </recommendedName>
</protein>
<dbReference type="Pfam" id="PF12724">
    <property type="entry name" value="Flavodoxin_5"/>
    <property type="match status" value="1"/>
</dbReference>
<evidence type="ECO:0000313" key="2">
    <source>
        <dbReference type="EMBL" id="MBG9985598.1"/>
    </source>
</evidence>
<dbReference type="Gene3D" id="3.40.50.360">
    <property type="match status" value="1"/>
</dbReference>
<dbReference type="SUPFAM" id="SSF52218">
    <property type="entry name" value="Flavoproteins"/>
    <property type="match status" value="1"/>
</dbReference>
<dbReference type="EMBL" id="JACBXQ010000001">
    <property type="protein sequence ID" value="MBG9985598.1"/>
    <property type="molecule type" value="Genomic_DNA"/>
</dbReference>
<organism evidence="2 3">
    <name type="scientific">Facklamia lactis</name>
    <dbReference type="NCBI Taxonomy" id="2749967"/>
    <lineage>
        <taxon>Bacteria</taxon>
        <taxon>Bacillati</taxon>
        <taxon>Bacillota</taxon>
        <taxon>Bacilli</taxon>
        <taxon>Lactobacillales</taxon>
        <taxon>Aerococcaceae</taxon>
        <taxon>Facklamia</taxon>
    </lineage>
</organism>
<dbReference type="Proteomes" id="UP000721415">
    <property type="component" value="Unassembled WGS sequence"/>
</dbReference>
<gene>
    <name evidence="2" type="ORF">HZY91_01670</name>
</gene>